<dbReference type="Pfam" id="PF13561">
    <property type="entry name" value="adh_short_C2"/>
    <property type="match status" value="1"/>
</dbReference>
<accession>A0AAE0VJD1</accession>
<name>A0AAE0VJD1_9BIVA</name>
<dbReference type="NCBIfam" id="NF005559">
    <property type="entry name" value="PRK07231.1"/>
    <property type="match status" value="1"/>
</dbReference>
<dbReference type="Gene3D" id="3.40.50.720">
    <property type="entry name" value="NAD(P)-binding Rossmann-like Domain"/>
    <property type="match status" value="1"/>
</dbReference>
<dbReference type="AlphaFoldDB" id="A0AAE0VJD1"/>
<dbReference type="SUPFAM" id="SSF51735">
    <property type="entry name" value="NAD(P)-binding Rossmann-fold domains"/>
    <property type="match status" value="1"/>
</dbReference>
<organism evidence="2 3">
    <name type="scientific">Potamilus streckersoni</name>
    <dbReference type="NCBI Taxonomy" id="2493646"/>
    <lineage>
        <taxon>Eukaryota</taxon>
        <taxon>Metazoa</taxon>
        <taxon>Spiralia</taxon>
        <taxon>Lophotrochozoa</taxon>
        <taxon>Mollusca</taxon>
        <taxon>Bivalvia</taxon>
        <taxon>Autobranchia</taxon>
        <taxon>Heteroconchia</taxon>
        <taxon>Palaeoheterodonta</taxon>
        <taxon>Unionida</taxon>
        <taxon>Unionoidea</taxon>
        <taxon>Unionidae</taxon>
        <taxon>Ambleminae</taxon>
        <taxon>Lampsilini</taxon>
        <taxon>Potamilus</taxon>
    </lineage>
</organism>
<dbReference type="PANTHER" id="PTHR43943">
    <property type="entry name" value="DEHYDROGENASE/REDUCTASE (SDR FAMILY) MEMBER 4"/>
    <property type="match status" value="1"/>
</dbReference>
<gene>
    <name evidence="2" type="ORF">CHS0354_034799</name>
</gene>
<evidence type="ECO:0000313" key="2">
    <source>
        <dbReference type="EMBL" id="KAK3579002.1"/>
    </source>
</evidence>
<sequence length="253" mass="26916">MGKLSGKVAIVTASTDGIGLAIARRLAEDGAAVMVSSRKQQNVDSAVKELRNKNLSVSGIVCHVGIKEDRERMIQKTLKEYGGIDILVSNAAVNPVFGPILDTTESAWDKIMDINLKSSFFLCKEVVPHMEARGGGSVVFVSSIGGYNISEFMGPYGMSKTALLGLTKALVPQLAQKRIRVNCIAPGLVKTKFSEQLWKDSGAASSAYAQIIPMKRFAEPEDCAGIVSFLVSDDASYITGETVVIGGGVSARL</sequence>
<reference evidence="2" key="1">
    <citation type="journal article" date="2021" name="Genome Biol. Evol.">
        <title>A High-Quality Reference Genome for a Parasitic Bivalve with Doubly Uniparental Inheritance (Bivalvia: Unionida).</title>
        <authorList>
            <person name="Smith C.H."/>
        </authorList>
    </citation>
    <scope>NUCLEOTIDE SEQUENCE</scope>
    <source>
        <strain evidence="2">CHS0354</strain>
    </source>
</reference>
<evidence type="ECO:0000313" key="3">
    <source>
        <dbReference type="Proteomes" id="UP001195483"/>
    </source>
</evidence>
<keyword evidence="3" id="KW-1185">Reference proteome</keyword>
<reference evidence="2" key="2">
    <citation type="journal article" date="2021" name="Genome Biol. Evol.">
        <title>Developing a high-quality reference genome for a parasitic bivalve with doubly uniparental inheritance (Bivalvia: Unionida).</title>
        <authorList>
            <person name="Smith C.H."/>
        </authorList>
    </citation>
    <scope>NUCLEOTIDE SEQUENCE</scope>
    <source>
        <strain evidence="2">CHS0354</strain>
        <tissue evidence="2">Mantle</tissue>
    </source>
</reference>
<dbReference type="InterPro" id="IPR036291">
    <property type="entry name" value="NAD(P)-bd_dom_sf"/>
</dbReference>
<dbReference type="EMBL" id="JAEAOA010002045">
    <property type="protein sequence ID" value="KAK3579002.1"/>
    <property type="molecule type" value="Genomic_DNA"/>
</dbReference>
<dbReference type="InterPro" id="IPR002347">
    <property type="entry name" value="SDR_fam"/>
</dbReference>
<dbReference type="PANTHER" id="PTHR43943:SF2">
    <property type="entry name" value="DEHYDROGENASE_REDUCTASE 4"/>
    <property type="match status" value="1"/>
</dbReference>
<dbReference type="GO" id="GO:0004090">
    <property type="term" value="F:carbonyl reductase (NADPH) activity"/>
    <property type="evidence" value="ECO:0007669"/>
    <property type="project" value="TreeGrafter"/>
</dbReference>
<dbReference type="PRINTS" id="PR00081">
    <property type="entry name" value="GDHRDH"/>
</dbReference>
<dbReference type="FunFam" id="3.40.50.720:FF:000084">
    <property type="entry name" value="Short-chain dehydrogenase reductase"/>
    <property type="match status" value="1"/>
</dbReference>
<dbReference type="PRINTS" id="PR00080">
    <property type="entry name" value="SDRFAMILY"/>
</dbReference>
<dbReference type="Proteomes" id="UP001195483">
    <property type="component" value="Unassembled WGS sequence"/>
</dbReference>
<proteinExistence type="inferred from homology"/>
<comment type="similarity">
    <text evidence="1">Belongs to the short-chain dehydrogenases/reductases (SDR) family.</text>
</comment>
<evidence type="ECO:0000256" key="1">
    <source>
        <dbReference type="ARBA" id="ARBA00006484"/>
    </source>
</evidence>
<protein>
    <recommendedName>
        <fullName evidence="4">Dehydrogenase/reductase SDR family member 4</fullName>
    </recommendedName>
</protein>
<evidence type="ECO:0008006" key="4">
    <source>
        <dbReference type="Google" id="ProtNLM"/>
    </source>
</evidence>
<reference evidence="2" key="3">
    <citation type="submission" date="2023-05" db="EMBL/GenBank/DDBJ databases">
        <authorList>
            <person name="Smith C.H."/>
        </authorList>
    </citation>
    <scope>NUCLEOTIDE SEQUENCE</scope>
    <source>
        <strain evidence="2">CHS0354</strain>
        <tissue evidence="2">Mantle</tissue>
    </source>
</reference>
<comment type="caution">
    <text evidence="2">The sequence shown here is derived from an EMBL/GenBank/DDBJ whole genome shotgun (WGS) entry which is preliminary data.</text>
</comment>